<organism evidence="3 4">
    <name type="scientific">Nakaseomyces bracarensis</name>
    <dbReference type="NCBI Taxonomy" id="273131"/>
    <lineage>
        <taxon>Eukaryota</taxon>
        <taxon>Fungi</taxon>
        <taxon>Dikarya</taxon>
        <taxon>Ascomycota</taxon>
        <taxon>Saccharomycotina</taxon>
        <taxon>Saccharomycetes</taxon>
        <taxon>Saccharomycetales</taxon>
        <taxon>Saccharomycetaceae</taxon>
        <taxon>Nakaseomyces</taxon>
    </lineage>
</organism>
<evidence type="ECO:0000313" key="3">
    <source>
        <dbReference type="EMBL" id="KAL3233691.1"/>
    </source>
</evidence>
<name>A0ABR4NXS2_9SACH</name>
<reference evidence="3 4" key="1">
    <citation type="submission" date="2024-05" db="EMBL/GenBank/DDBJ databases">
        <title>Long read based assembly of the Candida bracarensis genome reveals expanded adhesin content.</title>
        <authorList>
            <person name="Marcet-Houben M."/>
            <person name="Ksiezopolska E."/>
            <person name="Gabaldon T."/>
        </authorList>
    </citation>
    <scope>NUCLEOTIDE SEQUENCE [LARGE SCALE GENOMIC DNA]</scope>
    <source>
        <strain evidence="3 4">CBM6</strain>
    </source>
</reference>
<gene>
    <name evidence="3" type="ORF">RNJ44_03731</name>
</gene>
<keyword evidence="4" id="KW-1185">Reference proteome</keyword>
<accession>A0ABR4NXS2</accession>
<feature type="region of interest" description="Disordered" evidence="1">
    <location>
        <begin position="68"/>
        <end position="87"/>
    </location>
</feature>
<dbReference type="InterPro" id="IPR038843">
    <property type="entry name" value="Sed1/Spi1"/>
</dbReference>
<evidence type="ECO:0000256" key="2">
    <source>
        <dbReference type="SAM" id="SignalP"/>
    </source>
</evidence>
<sequence>MKFTSTFASLSVLTAFAVGQVFNSSIPASPAVTSTAVGDAVAANDTSSSIITSATVAPAPVPIVDNTTTTTPVPAPAPIVDNTTTTTPIVTPPVGNITTTPLPPPVVNNDTLIPQSTFWVTDVEVVTAYTTYCPEPTEIIHGNKTITVTAPTTLTVTDCPCTLTETRCETTPGGVGTTKTLLPKPEPVVPTTVKSSTLAAEATTPVKSTTLAPQVSSQVKSSTLAAQASTPHVTLHANGAAKVVSSGLGLAALVFYLF</sequence>
<evidence type="ECO:0000313" key="4">
    <source>
        <dbReference type="Proteomes" id="UP001623330"/>
    </source>
</evidence>
<dbReference type="PANTHER" id="PTHR35523">
    <property type="entry name" value="CELL WALL PROTEIN SED1"/>
    <property type="match status" value="1"/>
</dbReference>
<proteinExistence type="predicted"/>
<dbReference type="PANTHER" id="PTHR35523:SF1">
    <property type="entry name" value="CELL WALL PROTEIN SED1"/>
    <property type="match status" value="1"/>
</dbReference>
<dbReference type="EMBL" id="JBEVYD010000004">
    <property type="protein sequence ID" value="KAL3233691.1"/>
    <property type="molecule type" value="Genomic_DNA"/>
</dbReference>
<feature type="signal peptide" evidence="2">
    <location>
        <begin position="1"/>
        <end position="19"/>
    </location>
</feature>
<feature type="chain" id="PRO_5045248905" evidence="2">
    <location>
        <begin position="20"/>
        <end position="258"/>
    </location>
</feature>
<dbReference type="Proteomes" id="UP001623330">
    <property type="component" value="Unassembled WGS sequence"/>
</dbReference>
<comment type="caution">
    <text evidence="3">The sequence shown here is derived from an EMBL/GenBank/DDBJ whole genome shotgun (WGS) entry which is preliminary data.</text>
</comment>
<keyword evidence="2" id="KW-0732">Signal</keyword>
<evidence type="ECO:0000256" key="1">
    <source>
        <dbReference type="SAM" id="MobiDB-lite"/>
    </source>
</evidence>
<protein>
    <submittedName>
        <fullName evidence="3">Uncharacterized protein</fullName>
    </submittedName>
</protein>